<dbReference type="SUPFAM" id="SSF52317">
    <property type="entry name" value="Class I glutamine amidotransferase-like"/>
    <property type="match status" value="1"/>
</dbReference>
<keyword evidence="1" id="KW-1133">Transmembrane helix</keyword>
<dbReference type="PANTHER" id="PTHR37947:SF1">
    <property type="entry name" value="BLL2462 PROTEIN"/>
    <property type="match status" value="1"/>
</dbReference>
<dbReference type="OrthoDB" id="252901at2"/>
<dbReference type="SUPFAM" id="SSF53300">
    <property type="entry name" value="vWA-like"/>
    <property type="match status" value="1"/>
</dbReference>
<dbReference type="Gene3D" id="2.60.40.10">
    <property type="entry name" value="Immunoglobulins"/>
    <property type="match status" value="1"/>
</dbReference>
<dbReference type="InterPro" id="IPR036465">
    <property type="entry name" value="vWFA_dom_sf"/>
</dbReference>
<keyword evidence="3" id="KW-1185">Reference proteome</keyword>
<keyword evidence="1" id="KW-0472">Membrane</keyword>
<proteinExistence type="predicted"/>
<evidence type="ECO:0000313" key="3">
    <source>
        <dbReference type="Proteomes" id="UP000315003"/>
    </source>
</evidence>
<dbReference type="InterPro" id="IPR029062">
    <property type="entry name" value="Class_I_gatase-like"/>
</dbReference>
<evidence type="ECO:0008006" key="4">
    <source>
        <dbReference type="Google" id="ProtNLM"/>
    </source>
</evidence>
<evidence type="ECO:0000256" key="1">
    <source>
        <dbReference type="SAM" id="Phobius"/>
    </source>
</evidence>
<feature type="transmembrane region" description="Helical" evidence="1">
    <location>
        <begin position="6"/>
        <end position="23"/>
    </location>
</feature>
<dbReference type="AlphaFoldDB" id="A0A517SQK7"/>
<feature type="transmembrane region" description="Helical" evidence="1">
    <location>
        <begin position="706"/>
        <end position="725"/>
    </location>
</feature>
<dbReference type="InterPro" id="IPR013783">
    <property type="entry name" value="Ig-like_fold"/>
</dbReference>
<keyword evidence="1" id="KW-0812">Transmembrane</keyword>
<accession>A0A517SQK7</accession>
<evidence type="ECO:0000313" key="2">
    <source>
        <dbReference type="EMBL" id="QDT58407.1"/>
    </source>
</evidence>
<protein>
    <recommendedName>
        <fullName evidence="4">Glutamine amidotransferase domain-containing protein</fullName>
    </recommendedName>
</protein>
<sequence>MMALLSIVAMGAVILLSVTIWQRSGRRRRVAIVEAARVLIVAVVLFFAWQPESLVPVRQNQQRDLVILVDQTDSMQTSDALGNQQRERLSRLSAANALMESAAWDDLDSRIRRRVIPFGDQDGGRSDLALAMRQACADHPDSLAMVMVSDGQWNRGRSPIDQVLQDSLQFADAWQMHTVSVGSEQRLPDIQLMQTQIPAFAVVDRSIGIPISLRNRFSTTQSISVRLLAEDEQGGVTEVATQAVQVSANGRYDGRLQWQSSQAGTYQLTVDVPELPGESDPNNNQFSRQVVVRPEALKVLVIESRPRWEFRYLRNALIRDPGIDVQCLLYQPDLKGQGGGGKDYIEQFPQVAEQLAGFDVIFVGDVPLQTSADGQKGLSVKQAEQLADLVRQQACGLVLMPGPRGLQQSLQGSALAALFPVEMDVARPKGSGAEQPGAFVLSRAGRESLLTQLSADPKDNWSVWESLPGFYWHAAALRAKPGSQVLAVHADKVNSFGRVPLLATRSAGAGKVLYMGTDSAWRWRMGVEDKYHYRFWGQVIRWMAYQRNMVVGQRMRLSYQPEEPDAGVPVAFRASIMTVDGQPLQEPTVELIAQSSDGGELRFQLQSADQGWGVYNGDFAFPKAGRWTVRLQTPPGQPPAAKPLETEIVVNELAADGIGEPARRDIMNEIARVGGGQSFEITDAAGLVATANQALASDQQIKRIQWWNHPAVMLTLIAGLSLFWVGRKWAGAI</sequence>
<dbReference type="Proteomes" id="UP000315003">
    <property type="component" value="Chromosome"/>
</dbReference>
<dbReference type="PANTHER" id="PTHR37947">
    <property type="entry name" value="BLL2462 PROTEIN"/>
    <property type="match status" value="1"/>
</dbReference>
<name>A0A517SQK7_9BACT</name>
<dbReference type="EMBL" id="CP036272">
    <property type="protein sequence ID" value="QDT58407.1"/>
    <property type="molecule type" value="Genomic_DNA"/>
</dbReference>
<feature type="transmembrane region" description="Helical" evidence="1">
    <location>
        <begin position="30"/>
        <end position="49"/>
    </location>
</feature>
<dbReference type="RefSeq" id="WP_145269549.1">
    <property type="nucleotide sequence ID" value="NZ_CP036272.1"/>
</dbReference>
<reference evidence="2 3" key="1">
    <citation type="submission" date="2019-02" db="EMBL/GenBank/DDBJ databases">
        <title>Deep-cultivation of Planctomycetes and their phenomic and genomic characterization uncovers novel biology.</title>
        <authorList>
            <person name="Wiegand S."/>
            <person name="Jogler M."/>
            <person name="Boedeker C."/>
            <person name="Pinto D."/>
            <person name="Vollmers J."/>
            <person name="Rivas-Marin E."/>
            <person name="Kohn T."/>
            <person name="Peeters S.H."/>
            <person name="Heuer A."/>
            <person name="Rast P."/>
            <person name="Oberbeckmann S."/>
            <person name="Bunk B."/>
            <person name="Jeske O."/>
            <person name="Meyerdierks A."/>
            <person name="Storesund J.E."/>
            <person name="Kallscheuer N."/>
            <person name="Luecker S."/>
            <person name="Lage O.M."/>
            <person name="Pohl T."/>
            <person name="Merkel B.J."/>
            <person name="Hornburger P."/>
            <person name="Mueller R.-W."/>
            <person name="Bruemmer F."/>
            <person name="Labrenz M."/>
            <person name="Spormann A.M."/>
            <person name="Op den Camp H."/>
            <person name="Overmann J."/>
            <person name="Amann R."/>
            <person name="Jetten M.S.M."/>
            <person name="Mascher T."/>
            <person name="Medema M.H."/>
            <person name="Devos D.P."/>
            <person name="Kaster A.-K."/>
            <person name="Ovreas L."/>
            <person name="Rohde M."/>
            <person name="Galperin M.Y."/>
            <person name="Jogler C."/>
        </authorList>
    </citation>
    <scope>NUCLEOTIDE SEQUENCE [LARGE SCALE GENOMIC DNA]</scope>
    <source>
        <strain evidence="2 3">SV_7m_r</strain>
    </source>
</reference>
<dbReference type="Gene3D" id="3.40.50.880">
    <property type="match status" value="1"/>
</dbReference>
<organism evidence="2 3">
    <name type="scientific">Stieleria bergensis</name>
    <dbReference type="NCBI Taxonomy" id="2528025"/>
    <lineage>
        <taxon>Bacteria</taxon>
        <taxon>Pseudomonadati</taxon>
        <taxon>Planctomycetota</taxon>
        <taxon>Planctomycetia</taxon>
        <taxon>Pirellulales</taxon>
        <taxon>Pirellulaceae</taxon>
        <taxon>Stieleria</taxon>
    </lineage>
</organism>
<gene>
    <name evidence="2" type="ORF">SV7mr_08990</name>
</gene>